<evidence type="ECO:0000313" key="8">
    <source>
        <dbReference type="Proteomes" id="UP001295740"/>
    </source>
</evidence>
<dbReference type="InterPro" id="IPR056884">
    <property type="entry name" value="NPHP3-like_N"/>
</dbReference>
<feature type="transmembrane region" description="Helical" evidence="3">
    <location>
        <begin position="836"/>
        <end position="858"/>
    </location>
</feature>
<keyword evidence="3" id="KW-0472">Membrane</keyword>
<feature type="domain" description="DUF7791" evidence="6">
    <location>
        <begin position="524"/>
        <end position="650"/>
    </location>
</feature>
<dbReference type="PANTHER" id="PTHR10039">
    <property type="entry name" value="AMELOGENIN"/>
    <property type="match status" value="1"/>
</dbReference>
<feature type="domain" description="Rhodopsin" evidence="4">
    <location>
        <begin position="814"/>
        <end position="980"/>
    </location>
</feature>
<dbReference type="PANTHER" id="PTHR10039:SF5">
    <property type="entry name" value="NACHT DOMAIN-CONTAINING PROTEIN"/>
    <property type="match status" value="1"/>
</dbReference>
<gene>
    <name evidence="7" type="ORF">KHLLAP_LOCUS11684</name>
</gene>
<dbReference type="Pfam" id="PF24883">
    <property type="entry name" value="NPHP3_N"/>
    <property type="match status" value="1"/>
</dbReference>
<dbReference type="Proteomes" id="UP001295740">
    <property type="component" value="Unassembled WGS sequence"/>
</dbReference>
<dbReference type="InterPro" id="IPR049326">
    <property type="entry name" value="Rhodopsin_dom_fungi"/>
</dbReference>
<keyword evidence="3" id="KW-1133">Transmembrane helix</keyword>
<evidence type="ECO:0000259" key="6">
    <source>
        <dbReference type="Pfam" id="PF25053"/>
    </source>
</evidence>
<comment type="caution">
    <text evidence="7">The sequence shown here is derived from an EMBL/GenBank/DDBJ whole genome shotgun (WGS) entry which is preliminary data.</text>
</comment>
<dbReference type="InterPro" id="IPR027417">
    <property type="entry name" value="P-loop_NTPase"/>
</dbReference>
<dbReference type="InterPro" id="IPR056693">
    <property type="entry name" value="DUF7791"/>
</dbReference>
<name>A0AAI8VNQ8_9PEZI</name>
<proteinExistence type="predicted"/>
<feature type="transmembrane region" description="Helical" evidence="3">
    <location>
        <begin position="920"/>
        <end position="939"/>
    </location>
</feature>
<keyword evidence="1" id="KW-0677">Repeat</keyword>
<reference evidence="7" key="1">
    <citation type="submission" date="2023-10" db="EMBL/GenBank/DDBJ databases">
        <authorList>
            <person name="Hackl T."/>
        </authorList>
    </citation>
    <scope>NUCLEOTIDE SEQUENCE</scope>
</reference>
<accession>A0AAI8VNQ8</accession>
<evidence type="ECO:0000256" key="1">
    <source>
        <dbReference type="ARBA" id="ARBA00022737"/>
    </source>
</evidence>
<evidence type="ECO:0000256" key="3">
    <source>
        <dbReference type="SAM" id="Phobius"/>
    </source>
</evidence>
<protein>
    <submittedName>
        <fullName evidence="7">Uu.00g068410.m01.CDS01</fullName>
    </submittedName>
</protein>
<evidence type="ECO:0000259" key="5">
    <source>
        <dbReference type="Pfam" id="PF24883"/>
    </source>
</evidence>
<organism evidence="7 8">
    <name type="scientific">Anthostomella pinea</name>
    <dbReference type="NCBI Taxonomy" id="933095"/>
    <lineage>
        <taxon>Eukaryota</taxon>
        <taxon>Fungi</taxon>
        <taxon>Dikarya</taxon>
        <taxon>Ascomycota</taxon>
        <taxon>Pezizomycotina</taxon>
        <taxon>Sordariomycetes</taxon>
        <taxon>Xylariomycetidae</taxon>
        <taxon>Xylariales</taxon>
        <taxon>Xylariaceae</taxon>
        <taxon>Anthostomella</taxon>
    </lineage>
</organism>
<dbReference type="AlphaFoldDB" id="A0AAI8VNQ8"/>
<feature type="transmembrane region" description="Helical" evidence="3">
    <location>
        <begin position="886"/>
        <end position="908"/>
    </location>
</feature>
<dbReference type="Pfam" id="PF25053">
    <property type="entry name" value="DUF7791"/>
    <property type="match status" value="1"/>
</dbReference>
<evidence type="ECO:0000259" key="4">
    <source>
        <dbReference type="Pfam" id="PF20684"/>
    </source>
</evidence>
<dbReference type="EMBL" id="CAUWAG010000018">
    <property type="protein sequence ID" value="CAJ2511216.1"/>
    <property type="molecule type" value="Genomic_DNA"/>
</dbReference>
<sequence>METTAVIGLIANIAQFIQIGYQLALYARESHVKENTAKVASAGFSNEQANHAKSLQQMADECSRIAGELVLKLGRLQTKKKGWTRRLESVKVASQAWWTKKEANELLTRLMALEGRLVRWWEQSERLSRLEESAKRMEETATMSHLLSIETKLDNCLARLGAEAAKQRNELMLEGIDAKAGVRRAQGARETQIQRHAGILRKAVRMAETYSERVVDAKRRYRILESLVFQQMKTRRDNIDDAHDETLRWIYDESRTTFLKWLEEGTGIYWVNGLPGSGKSTMMKFASSQPQTRAALGKWSCHRQLLTASYFFWTAGTDMQKSQLGLFQTLLFNILRSDPAISDALFPHERPKEPWDVPELLTIFASLKEVTSSTTKFCFFVDGLDEYEGDEEAIIEVVKSLTASPNIKICTSSRPWPAFFAEWNASIQTLAMQDFTRNDMAKFVAEKLTLDNRFRTLAARDARYRNLVPSIAGRAQGVWLWVRLVVRDLLRDMRDNEPYERLKVRLEAYPIELNKFFERMLLRIDSAFRVETAQIFLLAIKSKRPMSILALPLLEWENGYQPSTDMDLSRADESRLDAMYRFWHPRLQNRCRDLMKLTKESSNPVWLRYQVDFLHRTVRDFLRDHYVSSLRERVPSSFDERVFSCKLLLLGHAPLQRCNGQSNYTSEYASQTREWTGELFVYLKQVDLDACSRDDDVKVANILDELEAAMGPSNIEHWIYRTYGFENYGFDLGFDLGAEIPAITTAAGISRYTLNMATADARLLHSPRWPLLRTALNWSHVARVALPSLLDDVDNTNNADVEHKSVKMRWHGSALSKVSICLFVLRLVSRVRAWRIVLGVQSMLLLVVSLAYSFTALLQCRPLERLWKPEISGECWSLDIQRDIGYFQGAVDVFSQLSIALFPIMMILDLGIPRNMRWPFYTHSITSIIIAILAVLRTYNISLIRSGDADTSQIMPTILAVLEQNLGILSANILPIASLCSKDMRPVSRAFSEAVSVRDSDAASILARRAGMGSKASRRQSNGSTFLIEGPQRASFDGNSLHEPEGAEAWPMGIMKTVSVEVVKEDAVHVERGLAVSEARRMSGRQDWDRYLR</sequence>
<keyword evidence="3" id="KW-0812">Transmembrane</keyword>
<dbReference type="SUPFAM" id="SSF52540">
    <property type="entry name" value="P-loop containing nucleoside triphosphate hydrolases"/>
    <property type="match status" value="1"/>
</dbReference>
<feature type="region of interest" description="Disordered" evidence="2">
    <location>
        <begin position="1013"/>
        <end position="1041"/>
    </location>
</feature>
<evidence type="ECO:0000256" key="2">
    <source>
        <dbReference type="SAM" id="MobiDB-lite"/>
    </source>
</evidence>
<feature type="domain" description="Nephrocystin 3-like N-terminal" evidence="5">
    <location>
        <begin position="246"/>
        <end position="414"/>
    </location>
</feature>
<dbReference type="Pfam" id="PF20684">
    <property type="entry name" value="Fung_rhodopsin"/>
    <property type="match status" value="1"/>
</dbReference>
<evidence type="ECO:0000313" key="7">
    <source>
        <dbReference type="EMBL" id="CAJ2511216.1"/>
    </source>
</evidence>
<keyword evidence="8" id="KW-1185">Reference proteome</keyword>
<dbReference type="Gene3D" id="3.40.50.300">
    <property type="entry name" value="P-loop containing nucleotide triphosphate hydrolases"/>
    <property type="match status" value="1"/>
</dbReference>